<evidence type="ECO:0000313" key="3">
    <source>
        <dbReference type="EMBL" id="KAF4507527.1"/>
    </source>
</evidence>
<gene>
    <name evidence="3" type="ORF">G6O67_004017</name>
</gene>
<feature type="signal peptide" evidence="2">
    <location>
        <begin position="1"/>
        <end position="18"/>
    </location>
</feature>
<keyword evidence="4" id="KW-1185">Reference proteome</keyword>
<name>A0A8H4LYY3_9HYPO</name>
<reference evidence="3 4" key="1">
    <citation type="journal article" date="2020" name="Genome Biol. Evol.">
        <title>A new high-quality draft genome assembly of the Chinese cordyceps Ophiocordyceps sinensis.</title>
        <authorList>
            <person name="Shu R."/>
            <person name="Zhang J."/>
            <person name="Meng Q."/>
            <person name="Zhang H."/>
            <person name="Zhou G."/>
            <person name="Li M."/>
            <person name="Wu P."/>
            <person name="Zhao Y."/>
            <person name="Chen C."/>
            <person name="Qin Q."/>
        </authorList>
    </citation>
    <scope>NUCLEOTIDE SEQUENCE [LARGE SCALE GENOMIC DNA]</scope>
    <source>
        <strain evidence="3 4">IOZ07</strain>
    </source>
</reference>
<sequence length="349" mass="35433">MRVNLLIASAAVLTTALGNKEQSDNGVILAIKKLVGLKLSGEPAKLRVDGQPKQLLQPPKEQGGPARGARKGSQPGACGQGSSITTVTVGCGPSQQANASTVTQTVIQAAAQMTVGSQNASAQSKKNGNGKGQGQGRQQSTAQTVTKTVVETKTVNAACTGGAGPTIIIKGPQAGSNAQQAGINVVPAKANPDGNGVEVISIKWKTESKSSESLPTQQPEAAKPEQKAEPSKAEPSKAEQSKTAQSQVSESKSTPQPSTEPPQPQTEQPGAEQQPKAITGPPKAEPAMAPPSEAAPAPKESEQSNAGTDAAPTDISDRPLSSALNLGSLGSLQQDGQQAQAPPQQPKLD</sequence>
<feature type="compositionally biased region" description="Low complexity" evidence="1">
    <location>
        <begin position="265"/>
        <end position="298"/>
    </location>
</feature>
<feature type="compositionally biased region" description="Low complexity" evidence="1">
    <location>
        <begin position="51"/>
        <end position="60"/>
    </location>
</feature>
<evidence type="ECO:0000313" key="4">
    <source>
        <dbReference type="Proteomes" id="UP000557566"/>
    </source>
</evidence>
<organism evidence="3 4">
    <name type="scientific">Ophiocordyceps sinensis</name>
    <dbReference type="NCBI Taxonomy" id="72228"/>
    <lineage>
        <taxon>Eukaryota</taxon>
        <taxon>Fungi</taxon>
        <taxon>Dikarya</taxon>
        <taxon>Ascomycota</taxon>
        <taxon>Pezizomycotina</taxon>
        <taxon>Sordariomycetes</taxon>
        <taxon>Hypocreomycetidae</taxon>
        <taxon>Hypocreales</taxon>
        <taxon>Ophiocordycipitaceae</taxon>
        <taxon>Ophiocordyceps</taxon>
    </lineage>
</organism>
<evidence type="ECO:0000256" key="1">
    <source>
        <dbReference type="SAM" id="MobiDB-lite"/>
    </source>
</evidence>
<dbReference type="EMBL" id="JAAVMX010000005">
    <property type="protein sequence ID" value="KAF4507527.1"/>
    <property type="molecule type" value="Genomic_DNA"/>
</dbReference>
<feature type="compositionally biased region" description="Low complexity" evidence="1">
    <location>
        <begin position="136"/>
        <end position="145"/>
    </location>
</feature>
<feature type="compositionally biased region" description="Basic and acidic residues" evidence="1">
    <location>
        <begin position="222"/>
        <end position="240"/>
    </location>
</feature>
<feature type="compositionally biased region" description="Low complexity" evidence="1">
    <location>
        <begin position="319"/>
        <end position="342"/>
    </location>
</feature>
<comment type="caution">
    <text evidence="3">The sequence shown here is derived from an EMBL/GenBank/DDBJ whole genome shotgun (WGS) entry which is preliminary data.</text>
</comment>
<feature type="region of interest" description="Disordered" evidence="1">
    <location>
        <begin position="45"/>
        <end position="80"/>
    </location>
</feature>
<proteinExistence type="predicted"/>
<feature type="region of interest" description="Disordered" evidence="1">
    <location>
        <begin position="118"/>
        <end position="145"/>
    </location>
</feature>
<evidence type="ECO:0000256" key="2">
    <source>
        <dbReference type="SAM" id="SignalP"/>
    </source>
</evidence>
<accession>A0A8H4LYY3</accession>
<feature type="region of interest" description="Disordered" evidence="1">
    <location>
        <begin position="207"/>
        <end position="349"/>
    </location>
</feature>
<feature type="chain" id="PRO_5034634130" evidence="2">
    <location>
        <begin position="19"/>
        <end position="349"/>
    </location>
</feature>
<dbReference type="Proteomes" id="UP000557566">
    <property type="component" value="Unassembled WGS sequence"/>
</dbReference>
<dbReference type="AlphaFoldDB" id="A0A8H4LYY3"/>
<protein>
    <submittedName>
        <fullName evidence="3">Uncharacterized protein</fullName>
    </submittedName>
</protein>
<keyword evidence="2" id="KW-0732">Signal</keyword>